<comment type="caution">
    <text evidence="1">The sequence shown here is derived from an EMBL/GenBank/DDBJ whole genome shotgun (WGS) entry which is preliminary data.</text>
</comment>
<proteinExistence type="predicted"/>
<sequence>MSAAVAKKDVVVIDREGIREVNRKGFGFAGLNLPFFGGEDVKQIDGKVAAVSSNRDGGYVLLLEDGATWSQNDANNSIVMSPRRGDKVVIKRGALGSYYVSVAGQPGVKFLRTR</sequence>
<dbReference type="EMBL" id="RWJF01000001">
    <property type="protein sequence ID" value="RST29900.1"/>
    <property type="molecule type" value="Genomic_DNA"/>
</dbReference>
<dbReference type="RefSeq" id="WP_126717738.1">
    <property type="nucleotide sequence ID" value="NZ_RWJF01000001.1"/>
</dbReference>
<dbReference type="AlphaFoldDB" id="A0A429V7H6"/>
<keyword evidence="2" id="KW-1185">Reference proteome</keyword>
<dbReference type="OrthoDB" id="7596780at2"/>
<accession>A0A429V7H6</accession>
<dbReference type="Proteomes" id="UP000274661">
    <property type="component" value="Unassembled WGS sequence"/>
</dbReference>
<evidence type="ECO:0000313" key="2">
    <source>
        <dbReference type="Proteomes" id="UP000274661"/>
    </source>
</evidence>
<name>A0A429V7H6_9SPHN</name>
<evidence type="ECO:0000313" key="1">
    <source>
        <dbReference type="EMBL" id="RST29900.1"/>
    </source>
</evidence>
<organism evidence="1 2">
    <name type="scientific">Sphingomonas ginkgonis</name>
    <dbReference type="NCBI Taxonomy" id="2315330"/>
    <lineage>
        <taxon>Bacteria</taxon>
        <taxon>Pseudomonadati</taxon>
        <taxon>Pseudomonadota</taxon>
        <taxon>Alphaproteobacteria</taxon>
        <taxon>Sphingomonadales</taxon>
        <taxon>Sphingomonadaceae</taxon>
        <taxon>Sphingomonas</taxon>
    </lineage>
</organism>
<reference evidence="1 2" key="1">
    <citation type="submission" date="2018-12" db="EMBL/GenBank/DDBJ databases">
        <title>Sphingomonas sp. HMF7854 Genome sequencing and assembly.</title>
        <authorList>
            <person name="Cha I."/>
            <person name="Kang H."/>
            <person name="Kim H."/>
            <person name="Kang J."/>
            <person name="Joh K."/>
        </authorList>
    </citation>
    <scope>NUCLEOTIDE SEQUENCE [LARGE SCALE GENOMIC DNA]</scope>
    <source>
        <strain evidence="1 2">HMF7854</strain>
    </source>
</reference>
<gene>
    <name evidence="1" type="ORF">HMF7854_02975</name>
</gene>
<protein>
    <submittedName>
        <fullName evidence="1">Uncharacterized protein</fullName>
    </submittedName>
</protein>